<dbReference type="OrthoDB" id="7869201at2"/>
<evidence type="ECO:0000313" key="1">
    <source>
        <dbReference type="EMBL" id="PRY25213.1"/>
    </source>
</evidence>
<dbReference type="AlphaFoldDB" id="A0A2T0RVY0"/>
<proteinExistence type="predicted"/>
<keyword evidence="2" id="KW-1185">Reference proteome</keyword>
<comment type="caution">
    <text evidence="1">The sequence shown here is derived from an EMBL/GenBank/DDBJ whole genome shotgun (WGS) entry which is preliminary data.</text>
</comment>
<organism evidence="1 2">
    <name type="scientific">Aliiruegeria haliotis</name>
    <dbReference type="NCBI Taxonomy" id="1280846"/>
    <lineage>
        <taxon>Bacteria</taxon>
        <taxon>Pseudomonadati</taxon>
        <taxon>Pseudomonadota</taxon>
        <taxon>Alphaproteobacteria</taxon>
        <taxon>Rhodobacterales</taxon>
        <taxon>Roseobacteraceae</taxon>
        <taxon>Aliiruegeria</taxon>
    </lineage>
</organism>
<evidence type="ECO:0000313" key="2">
    <source>
        <dbReference type="Proteomes" id="UP000239480"/>
    </source>
</evidence>
<gene>
    <name evidence="1" type="ORF">CLV78_102390</name>
</gene>
<name>A0A2T0RVY0_9RHOB</name>
<protein>
    <submittedName>
        <fullName evidence="1">Uncharacterized protein</fullName>
    </submittedName>
</protein>
<accession>A0A2T0RVY0</accession>
<reference evidence="1 2" key="1">
    <citation type="submission" date="2018-03" db="EMBL/GenBank/DDBJ databases">
        <title>Genomic Encyclopedia of Archaeal and Bacterial Type Strains, Phase II (KMG-II): from individual species to whole genera.</title>
        <authorList>
            <person name="Goeker M."/>
        </authorList>
    </citation>
    <scope>NUCLEOTIDE SEQUENCE [LARGE SCALE GENOMIC DNA]</scope>
    <source>
        <strain evidence="1 2">DSM 29328</strain>
    </source>
</reference>
<dbReference type="RefSeq" id="WP_106204134.1">
    <property type="nucleotide sequence ID" value="NZ_PVTD01000002.1"/>
</dbReference>
<sequence length="110" mass="11910">MTRLAPKATDLSRDLLETGIEATMLAIEANVVFAYRSYRLCGFRPMGRGEIHKMVSEKPSAFAASAMAAGFTAMTGQRPDQVVAAAIHPLRAETNRNVRRLGAGEDVDKS</sequence>
<dbReference type="Proteomes" id="UP000239480">
    <property type="component" value="Unassembled WGS sequence"/>
</dbReference>
<dbReference type="EMBL" id="PVTD01000002">
    <property type="protein sequence ID" value="PRY25213.1"/>
    <property type="molecule type" value="Genomic_DNA"/>
</dbReference>